<evidence type="ECO:0000256" key="2">
    <source>
        <dbReference type="ARBA" id="ARBA00007613"/>
    </source>
</evidence>
<evidence type="ECO:0000256" key="3">
    <source>
        <dbReference type="ARBA" id="ARBA00022448"/>
    </source>
</evidence>
<dbReference type="GO" id="GO:0009279">
    <property type="term" value="C:cell outer membrane"/>
    <property type="evidence" value="ECO:0007669"/>
    <property type="project" value="UniProtKB-SubCell"/>
</dbReference>
<evidence type="ECO:0000313" key="9">
    <source>
        <dbReference type="Proteomes" id="UP000192393"/>
    </source>
</evidence>
<gene>
    <name evidence="8" type="ORF">SAMN06296427_102382</name>
</gene>
<protein>
    <submittedName>
        <fullName evidence="8">Outer membrane protein</fullName>
    </submittedName>
</protein>
<dbReference type="EMBL" id="FWXS01000002">
    <property type="protein sequence ID" value="SMC46071.1"/>
    <property type="molecule type" value="Genomic_DNA"/>
</dbReference>
<reference evidence="8 9" key="1">
    <citation type="submission" date="2017-04" db="EMBL/GenBank/DDBJ databases">
        <authorList>
            <person name="Afonso C.L."/>
            <person name="Miller P.J."/>
            <person name="Scott M.A."/>
            <person name="Spackman E."/>
            <person name="Goraichik I."/>
            <person name="Dimitrov K.M."/>
            <person name="Suarez D.L."/>
            <person name="Swayne D.E."/>
        </authorList>
    </citation>
    <scope>NUCLEOTIDE SEQUENCE [LARGE SCALE GENOMIC DNA]</scope>
    <source>
        <strain evidence="8 9">CGMCC 1.12708</strain>
    </source>
</reference>
<keyword evidence="7" id="KW-0998">Cell outer membrane</keyword>
<comment type="subcellular location">
    <subcellularLocation>
        <location evidence="1">Cell outer membrane</location>
    </subcellularLocation>
</comment>
<dbReference type="Pfam" id="PF02321">
    <property type="entry name" value="OEP"/>
    <property type="match status" value="2"/>
</dbReference>
<organism evidence="8 9">
    <name type="scientific">Moheibacter sediminis</name>
    <dbReference type="NCBI Taxonomy" id="1434700"/>
    <lineage>
        <taxon>Bacteria</taxon>
        <taxon>Pseudomonadati</taxon>
        <taxon>Bacteroidota</taxon>
        <taxon>Flavobacteriia</taxon>
        <taxon>Flavobacteriales</taxon>
        <taxon>Weeksellaceae</taxon>
        <taxon>Moheibacter</taxon>
    </lineage>
</organism>
<keyword evidence="9" id="KW-1185">Reference proteome</keyword>
<evidence type="ECO:0000256" key="1">
    <source>
        <dbReference type="ARBA" id="ARBA00004442"/>
    </source>
</evidence>
<comment type="similarity">
    <text evidence="2">Belongs to the outer membrane factor (OMF) (TC 1.B.17) family.</text>
</comment>
<dbReference type="PANTHER" id="PTHR30026:SF20">
    <property type="entry name" value="OUTER MEMBRANE PROTEIN TOLC"/>
    <property type="match status" value="1"/>
</dbReference>
<keyword evidence="6" id="KW-0472">Membrane</keyword>
<dbReference type="OrthoDB" id="9811587at2"/>
<dbReference type="InterPro" id="IPR003423">
    <property type="entry name" value="OMP_efflux"/>
</dbReference>
<accession>A0A1W1ZD40</accession>
<sequence length="432" mass="50056">MKKLIIIITFLNYIALQAQHKNWSLKECIQYAMENDLVIKETALNQEFHEKGIIGAYGQLIPSASLYADNQYNFGSVIDPTTNSRVSSDIRSNSFNFSTHLELFNWGNFIRIKSAKLQKEKAIYDLEIKKNELIIQIVQMFYQIQFDDEQIKLAQQQLENTRTHLKRIEKEVELGNKAKSDLYELQANETADNQTLLVAVNKYELSKLNLQNLLNLREDVNFIPEETLDPFLVSDSLSDLYQTGLTSRPELKSAEIQLEIKQKSVEEMRSRYLPTINGNYSLSSFYVDLETAAFEDQLKNNRNHFLGLSINIPILNKFQTRTAIQQAKIEFEQTALQNQQQKQAYYKALSEAYLQTQNAYESWLSGEQNVIAQQKSFEKTEKKFRQGMVDAYGYFSAKNSLLSAQTALLQAKYTFHYQNVLLIFYVNNTVLH</sequence>
<dbReference type="AlphaFoldDB" id="A0A1W1ZD40"/>
<evidence type="ECO:0000256" key="7">
    <source>
        <dbReference type="ARBA" id="ARBA00023237"/>
    </source>
</evidence>
<dbReference type="InterPro" id="IPR051906">
    <property type="entry name" value="TolC-like"/>
</dbReference>
<dbReference type="RefSeq" id="WP_084016528.1">
    <property type="nucleotide sequence ID" value="NZ_FWXS01000002.1"/>
</dbReference>
<evidence type="ECO:0000256" key="5">
    <source>
        <dbReference type="ARBA" id="ARBA00022692"/>
    </source>
</evidence>
<evidence type="ECO:0000256" key="4">
    <source>
        <dbReference type="ARBA" id="ARBA00022452"/>
    </source>
</evidence>
<proteinExistence type="inferred from homology"/>
<name>A0A1W1ZD40_9FLAO</name>
<dbReference type="STRING" id="1434700.SAMN06296427_102382"/>
<keyword evidence="4" id="KW-1134">Transmembrane beta strand</keyword>
<evidence type="ECO:0000313" key="8">
    <source>
        <dbReference type="EMBL" id="SMC46071.1"/>
    </source>
</evidence>
<keyword evidence="3" id="KW-0813">Transport</keyword>
<dbReference type="GO" id="GO:0015288">
    <property type="term" value="F:porin activity"/>
    <property type="evidence" value="ECO:0007669"/>
    <property type="project" value="TreeGrafter"/>
</dbReference>
<dbReference type="SUPFAM" id="SSF56954">
    <property type="entry name" value="Outer membrane efflux proteins (OEP)"/>
    <property type="match status" value="1"/>
</dbReference>
<keyword evidence="5" id="KW-0812">Transmembrane</keyword>
<evidence type="ECO:0000256" key="6">
    <source>
        <dbReference type="ARBA" id="ARBA00023136"/>
    </source>
</evidence>
<dbReference type="GO" id="GO:0015562">
    <property type="term" value="F:efflux transmembrane transporter activity"/>
    <property type="evidence" value="ECO:0007669"/>
    <property type="project" value="InterPro"/>
</dbReference>
<dbReference type="Proteomes" id="UP000192393">
    <property type="component" value="Unassembled WGS sequence"/>
</dbReference>
<dbReference type="Gene3D" id="1.20.1600.10">
    <property type="entry name" value="Outer membrane efflux proteins (OEP)"/>
    <property type="match status" value="1"/>
</dbReference>
<dbReference type="PANTHER" id="PTHR30026">
    <property type="entry name" value="OUTER MEMBRANE PROTEIN TOLC"/>
    <property type="match status" value="1"/>
</dbReference>
<dbReference type="GO" id="GO:1990281">
    <property type="term" value="C:efflux pump complex"/>
    <property type="evidence" value="ECO:0007669"/>
    <property type="project" value="TreeGrafter"/>
</dbReference>